<comment type="similarity">
    <text evidence="2">Belongs to the threonine aldolase family.</text>
</comment>
<dbReference type="GO" id="GO:0008732">
    <property type="term" value="F:L-allo-threonine aldolase activity"/>
    <property type="evidence" value="ECO:0007669"/>
    <property type="project" value="TreeGrafter"/>
</dbReference>
<gene>
    <name evidence="8" type="ORF">BECKDK2373B_GA0170837_111111</name>
</gene>
<dbReference type="Gene3D" id="3.40.640.10">
    <property type="entry name" value="Type I PLP-dependent aspartate aminotransferase-like (Major domain)"/>
    <property type="match status" value="1"/>
</dbReference>
<keyword evidence="4" id="KW-0663">Pyridoxal phosphate</keyword>
<dbReference type="PANTHER" id="PTHR48097:SF9">
    <property type="entry name" value="L-THREONINE ALDOLASE"/>
    <property type="match status" value="1"/>
</dbReference>
<name>A0A450T746_9GAMM</name>
<evidence type="ECO:0000256" key="5">
    <source>
        <dbReference type="ARBA" id="ARBA00023239"/>
    </source>
</evidence>
<dbReference type="PANTHER" id="PTHR48097">
    <property type="entry name" value="L-THREONINE ALDOLASE-RELATED"/>
    <property type="match status" value="1"/>
</dbReference>
<protein>
    <submittedName>
        <fullName evidence="8">L-threonine aldolase</fullName>
    </submittedName>
</protein>
<evidence type="ECO:0000256" key="4">
    <source>
        <dbReference type="ARBA" id="ARBA00022898"/>
    </source>
</evidence>
<evidence type="ECO:0000259" key="7">
    <source>
        <dbReference type="Pfam" id="PF01212"/>
    </source>
</evidence>
<dbReference type="PIRSF" id="PIRSF017617">
    <property type="entry name" value="Thr_aldolase"/>
    <property type="match status" value="1"/>
</dbReference>
<evidence type="ECO:0000256" key="2">
    <source>
        <dbReference type="ARBA" id="ARBA00006966"/>
    </source>
</evidence>
<comment type="cofactor">
    <cofactor evidence="1">
        <name>pyridoxal 5'-phosphate</name>
        <dbReference type="ChEBI" id="CHEBI:597326"/>
    </cofactor>
</comment>
<dbReference type="Gene3D" id="3.90.1150.10">
    <property type="entry name" value="Aspartate Aminotransferase, domain 1"/>
    <property type="match status" value="1"/>
</dbReference>
<evidence type="ECO:0000256" key="6">
    <source>
        <dbReference type="PIRSR" id="PIRSR017617-1"/>
    </source>
</evidence>
<dbReference type="GO" id="GO:0006545">
    <property type="term" value="P:glycine biosynthetic process"/>
    <property type="evidence" value="ECO:0007669"/>
    <property type="project" value="TreeGrafter"/>
</dbReference>
<dbReference type="NCBIfam" id="NF041359">
    <property type="entry name" value="GntG_guanitoxin"/>
    <property type="match status" value="1"/>
</dbReference>
<dbReference type="FunFam" id="3.40.640.10:FF:000030">
    <property type="entry name" value="Low-specificity L-threonine aldolase"/>
    <property type="match status" value="1"/>
</dbReference>
<evidence type="ECO:0000313" key="8">
    <source>
        <dbReference type="EMBL" id="VFJ62544.1"/>
    </source>
</evidence>
<accession>A0A450T746</accession>
<comment type="subunit">
    <text evidence="3">Homotetramer.</text>
</comment>
<dbReference type="InterPro" id="IPR023603">
    <property type="entry name" value="Low_specificity_L-TA-like"/>
</dbReference>
<dbReference type="GO" id="GO:0005829">
    <property type="term" value="C:cytosol"/>
    <property type="evidence" value="ECO:0007669"/>
    <property type="project" value="TreeGrafter"/>
</dbReference>
<reference evidence="8" key="1">
    <citation type="submission" date="2019-02" db="EMBL/GenBank/DDBJ databases">
        <authorList>
            <person name="Gruber-Vodicka R. H."/>
            <person name="Seah K. B. B."/>
        </authorList>
    </citation>
    <scope>NUCLEOTIDE SEQUENCE</scope>
    <source>
        <strain evidence="8">BECK_DK47</strain>
    </source>
</reference>
<organism evidence="8">
    <name type="scientific">Candidatus Kentrum sp. DK</name>
    <dbReference type="NCBI Taxonomy" id="2126562"/>
    <lineage>
        <taxon>Bacteria</taxon>
        <taxon>Pseudomonadati</taxon>
        <taxon>Pseudomonadota</taxon>
        <taxon>Gammaproteobacteria</taxon>
        <taxon>Candidatus Kentrum</taxon>
    </lineage>
</organism>
<evidence type="ECO:0000256" key="1">
    <source>
        <dbReference type="ARBA" id="ARBA00001933"/>
    </source>
</evidence>
<sequence length="411" mass="44729">MDARSLSTLAGFDKTHKKFGLSGRARLLPSRKYHKVYVPYAARREPRPPAKSSALGKTSCNMKDPNQIADFRSDTVTLPTPRMYDAMLAAELGDDWFGEDPTVIRLEQESARLMGKAAALLCPSGTMANQIAVRVHCPMGREVIVEEDSHIFNHEMGMLAWCAVQPRPIRGPRGAMDPSALAVRLHRRDHLRPGTGLVCLENPHNMAGGAIVPQEDIIAASRLAHEHGVPVHLDGARLFNVQVATGRPVCELAAPVDSVMFCLSKGLGAPIGSLLCGSEAFIDKARIARKFLGGAMRQAGIIAACGLEAVRPGNVEALAEDHRRARELARHLTALPHMALTDPKIETNMFYLAIGDDAPFDARSLVERARNAGIRLISPGGNRIRIVCHKDIGEEDVERLISFFATGSRAR</sequence>
<feature type="modified residue" description="N6-(pyridoxal phosphate)lysine" evidence="6">
    <location>
        <position position="265"/>
    </location>
</feature>
<dbReference type="InterPro" id="IPR015421">
    <property type="entry name" value="PyrdxlP-dep_Trfase_major"/>
</dbReference>
<feature type="domain" description="Aromatic amino acid beta-eliminating lyase/threonine aldolase" evidence="7">
    <location>
        <begin position="70"/>
        <end position="353"/>
    </location>
</feature>
<dbReference type="SUPFAM" id="SSF53383">
    <property type="entry name" value="PLP-dependent transferases"/>
    <property type="match status" value="1"/>
</dbReference>
<dbReference type="AlphaFoldDB" id="A0A450T746"/>
<proteinExistence type="inferred from homology"/>
<dbReference type="InterPro" id="IPR015422">
    <property type="entry name" value="PyrdxlP-dep_Trfase_small"/>
</dbReference>
<dbReference type="InterPro" id="IPR015424">
    <property type="entry name" value="PyrdxlP-dep_Trfase"/>
</dbReference>
<dbReference type="Pfam" id="PF01212">
    <property type="entry name" value="Beta_elim_lyase"/>
    <property type="match status" value="1"/>
</dbReference>
<dbReference type="EMBL" id="CAADEX010000111">
    <property type="protein sequence ID" value="VFJ62544.1"/>
    <property type="molecule type" value="Genomic_DNA"/>
</dbReference>
<dbReference type="InterPro" id="IPR001597">
    <property type="entry name" value="ArAA_b-elim_lyase/Thr_aldolase"/>
</dbReference>
<keyword evidence="5" id="KW-0456">Lyase</keyword>
<evidence type="ECO:0000256" key="3">
    <source>
        <dbReference type="ARBA" id="ARBA00011881"/>
    </source>
</evidence>
<dbReference type="GO" id="GO:0006567">
    <property type="term" value="P:L-threonine catabolic process"/>
    <property type="evidence" value="ECO:0007669"/>
    <property type="project" value="TreeGrafter"/>
</dbReference>